<dbReference type="RefSeq" id="WP_183349154.1">
    <property type="nucleotide sequence ID" value="NZ_JACHEO010000004.1"/>
</dbReference>
<gene>
    <name evidence="9" type="ORF">HNQ81_001127</name>
</gene>
<dbReference type="InterPro" id="IPR017896">
    <property type="entry name" value="4Fe4S_Fe-S-bd"/>
</dbReference>
<evidence type="ECO:0000256" key="6">
    <source>
        <dbReference type="ARBA" id="ARBA00023014"/>
    </source>
</evidence>
<protein>
    <submittedName>
        <fullName evidence="9">Pyruvate formate lyase activating enzyme</fullName>
        <ecNumber evidence="9">1.97.1.4</ecNumber>
    </submittedName>
</protein>
<evidence type="ECO:0000313" key="10">
    <source>
        <dbReference type="Proteomes" id="UP000539642"/>
    </source>
</evidence>
<dbReference type="NCBIfam" id="TIGR02494">
    <property type="entry name" value="PFLE_PFLC"/>
    <property type="match status" value="1"/>
</dbReference>
<evidence type="ECO:0000313" key="9">
    <source>
        <dbReference type="EMBL" id="MBB5347411.1"/>
    </source>
</evidence>
<dbReference type="PANTHER" id="PTHR30352">
    <property type="entry name" value="PYRUVATE FORMATE-LYASE-ACTIVATING ENZYME"/>
    <property type="match status" value="1"/>
</dbReference>
<dbReference type="SFLD" id="SFLDG01118">
    <property type="entry name" value="activating_enzymes__group_2"/>
    <property type="match status" value="1"/>
</dbReference>
<keyword evidence="6" id="KW-0411">Iron-sulfur</keyword>
<feature type="domain" description="Radical SAM core" evidence="8">
    <location>
        <begin position="17"/>
        <end position="299"/>
    </location>
</feature>
<evidence type="ECO:0000256" key="4">
    <source>
        <dbReference type="ARBA" id="ARBA00022723"/>
    </source>
</evidence>
<feature type="domain" description="4Fe-4S ferredoxin-type" evidence="7">
    <location>
        <begin position="78"/>
        <end position="107"/>
    </location>
</feature>
<keyword evidence="10" id="KW-1185">Reference proteome</keyword>
<dbReference type="InterPro" id="IPR013785">
    <property type="entry name" value="Aldolase_TIM"/>
</dbReference>
<dbReference type="PANTHER" id="PTHR30352:SF4">
    <property type="entry name" value="PYRUVATE FORMATE-LYASE 2-ACTIVATING ENZYME"/>
    <property type="match status" value="1"/>
</dbReference>
<evidence type="ECO:0000259" key="8">
    <source>
        <dbReference type="PROSITE" id="PS51918"/>
    </source>
</evidence>
<keyword evidence="3" id="KW-0949">S-adenosyl-L-methionine</keyword>
<keyword evidence="5" id="KW-0408">Iron</keyword>
<evidence type="ECO:0000256" key="1">
    <source>
        <dbReference type="ARBA" id="ARBA00001966"/>
    </source>
</evidence>
<dbReference type="PIRSF" id="PIRSF000371">
    <property type="entry name" value="PFL_act_enz"/>
    <property type="match status" value="1"/>
</dbReference>
<dbReference type="InterPro" id="IPR040074">
    <property type="entry name" value="BssD/PflA/YjjW"/>
</dbReference>
<reference evidence="9 10" key="1">
    <citation type="submission" date="2020-08" db="EMBL/GenBank/DDBJ databases">
        <title>Genomic Encyclopedia of Type Strains, Phase IV (KMG-IV): sequencing the most valuable type-strain genomes for metagenomic binning, comparative biology and taxonomic classification.</title>
        <authorList>
            <person name="Goeker M."/>
        </authorList>
    </citation>
    <scope>NUCLEOTIDE SEQUENCE [LARGE SCALE GENOMIC DNA]</scope>
    <source>
        <strain evidence="9 10">DSM 28570</strain>
    </source>
</reference>
<comment type="caution">
    <text evidence="9">The sequence shown here is derived from an EMBL/GenBank/DDBJ whole genome shotgun (WGS) entry which is preliminary data.</text>
</comment>
<dbReference type="InterPro" id="IPR017900">
    <property type="entry name" value="4Fe4S_Fe_S_CS"/>
</dbReference>
<dbReference type="InterPro" id="IPR007197">
    <property type="entry name" value="rSAM"/>
</dbReference>
<dbReference type="InterPro" id="IPR058240">
    <property type="entry name" value="rSAM_sf"/>
</dbReference>
<dbReference type="SFLD" id="SFLDS00029">
    <property type="entry name" value="Radical_SAM"/>
    <property type="match status" value="1"/>
</dbReference>
<dbReference type="PROSITE" id="PS51918">
    <property type="entry name" value="RADICAL_SAM"/>
    <property type="match status" value="1"/>
</dbReference>
<dbReference type="SUPFAM" id="SSF54862">
    <property type="entry name" value="4Fe-4S ferredoxins"/>
    <property type="match status" value="1"/>
</dbReference>
<dbReference type="InterPro" id="IPR034457">
    <property type="entry name" value="Organic_radical-activating"/>
</dbReference>
<dbReference type="Gene3D" id="3.20.20.70">
    <property type="entry name" value="Aldolase class I"/>
    <property type="match status" value="1"/>
</dbReference>
<keyword evidence="9" id="KW-0560">Oxidoreductase</keyword>
<proteinExistence type="predicted"/>
<comment type="cofactor">
    <cofactor evidence="1">
        <name>[4Fe-4S] cluster</name>
        <dbReference type="ChEBI" id="CHEBI:49883"/>
    </cofactor>
</comment>
<keyword evidence="9" id="KW-0670">Pyruvate</keyword>
<accession>A0A840V2P0</accession>
<evidence type="ECO:0000256" key="3">
    <source>
        <dbReference type="ARBA" id="ARBA00022691"/>
    </source>
</evidence>
<evidence type="ECO:0000256" key="5">
    <source>
        <dbReference type="ARBA" id="ARBA00023004"/>
    </source>
</evidence>
<dbReference type="GO" id="GO:0046872">
    <property type="term" value="F:metal ion binding"/>
    <property type="evidence" value="ECO:0007669"/>
    <property type="project" value="UniProtKB-KW"/>
</dbReference>
<dbReference type="EC" id="1.97.1.4" evidence="9"/>
<dbReference type="PROSITE" id="PS51379">
    <property type="entry name" value="4FE4S_FER_2"/>
    <property type="match status" value="2"/>
</dbReference>
<keyword evidence="2" id="KW-0004">4Fe-4S</keyword>
<organism evidence="9 10">
    <name type="scientific">Desulfoprunum benzoelyticum</name>
    <dbReference type="NCBI Taxonomy" id="1506996"/>
    <lineage>
        <taxon>Bacteria</taxon>
        <taxon>Pseudomonadati</taxon>
        <taxon>Thermodesulfobacteriota</taxon>
        <taxon>Desulfobulbia</taxon>
        <taxon>Desulfobulbales</taxon>
        <taxon>Desulfobulbaceae</taxon>
        <taxon>Desulfoprunum</taxon>
    </lineage>
</organism>
<dbReference type="EMBL" id="JACHEO010000004">
    <property type="protein sequence ID" value="MBB5347411.1"/>
    <property type="molecule type" value="Genomic_DNA"/>
</dbReference>
<dbReference type="Pfam" id="PF00037">
    <property type="entry name" value="Fer4"/>
    <property type="match status" value="2"/>
</dbReference>
<evidence type="ECO:0000256" key="2">
    <source>
        <dbReference type="ARBA" id="ARBA00022485"/>
    </source>
</evidence>
<keyword evidence="4" id="KW-0479">Metal-binding</keyword>
<feature type="domain" description="4Fe-4S ferredoxin-type" evidence="7">
    <location>
        <begin position="48"/>
        <end position="77"/>
    </location>
</feature>
<dbReference type="GO" id="GO:0051539">
    <property type="term" value="F:4 iron, 4 sulfur cluster binding"/>
    <property type="evidence" value="ECO:0007669"/>
    <property type="project" value="UniProtKB-KW"/>
</dbReference>
<dbReference type="Pfam" id="PF04055">
    <property type="entry name" value="Radical_SAM"/>
    <property type="match status" value="1"/>
</dbReference>
<dbReference type="SUPFAM" id="SSF102114">
    <property type="entry name" value="Radical SAM enzymes"/>
    <property type="match status" value="1"/>
</dbReference>
<dbReference type="Gene3D" id="3.30.70.20">
    <property type="match status" value="1"/>
</dbReference>
<dbReference type="AlphaFoldDB" id="A0A840V2P0"/>
<keyword evidence="9" id="KW-0456">Lyase</keyword>
<dbReference type="PROSITE" id="PS00198">
    <property type="entry name" value="4FE4S_FER_1"/>
    <property type="match status" value="1"/>
</dbReference>
<evidence type="ECO:0000259" key="7">
    <source>
        <dbReference type="PROSITE" id="PS51379"/>
    </source>
</evidence>
<dbReference type="GO" id="GO:0043365">
    <property type="term" value="F:[formate-C-acetyltransferase]-activating enzyme activity"/>
    <property type="evidence" value="ECO:0007669"/>
    <property type="project" value="UniProtKB-EC"/>
</dbReference>
<dbReference type="Proteomes" id="UP000539642">
    <property type="component" value="Unassembled WGS sequence"/>
</dbReference>
<dbReference type="InterPro" id="IPR012839">
    <property type="entry name" value="Organic_radical_activase"/>
</dbReference>
<dbReference type="GO" id="GO:0016829">
    <property type="term" value="F:lyase activity"/>
    <property type="evidence" value="ECO:0007669"/>
    <property type="project" value="UniProtKB-KW"/>
</dbReference>
<name>A0A840V2P0_9BACT</name>
<dbReference type="SFLD" id="SFLDG01066">
    <property type="entry name" value="organic_radical-activating_enz"/>
    <property type="match status" value="1"/>
</dbReference>
<sequence>MHHNIPTIFAVKRYALHDGPQIRTTVFLKGCPLSCLWCHNPEGVSPGIEIVALKERCIACGECVIACPQQALAIGPAGSIDRDPARCTACGRCVEICPALAHEATGRRTSVAAVMMEIEKDRPFHDTSGGGVTFSGGEPLLQPDFLLELLQECGRRQIHRTVDTTGFAPTATVLEIAAATDLFLYDLKMMDSARHRRYTGVDNALILANLAALCRADHRVRVRIPLIAGINDGEDDIRAILAFLHDLPGITGIDLLPYHDSGRAKYRKLGMNYPGAALTAPDRNHTTTLLGIIRDAGFQASIGG</sequence>